<keyword evidence="6 10" id="KW-0915">Sodium</keyword>
<evidence type="ECO:0000313" key="13">
    <source>
        <dbReference type="Proteomes" id="UP000812077"/>
    </source>
</evidence>
<sequence length="534" mass="59971">MIEHQLVLIIALILATCLLIMVSQRVKVAYPIMLVLGGVAMSFIPGMPRFNINPDLIFLVFLPPILYEAAYYNSWKELWRWRRIISSFAFIVVFITALVVGFIANTFIPGFSVALGFLLGGIVSPPDAVSAAAIMKFVKVPRRISAILEGESLFNDASSLIIVKFALIAIGTGQFVWYQATASFIWMVIGGAGVGVLLSYAIIKLHKWLHKWLPIDENINTMFTIFSPYVMYIAAETVEASGVLAVVSGGLYFSYRRLQIIGSSSRLRSEHVWNFLIFLLNGMAFLLIGLDLPEIMTGLKEDSVSLWMATAYGLLITMALVVIRMGAAFSAVYITRFMSKFITVADSRKQSYAGPLVLGWTGMRGVVSLAAALSIPLYIPGTQIAFPERSLVLYITFMVITLTLIFQGLTLPVLLKIVKLPNYDDHMSHAEAQRIIRIGMAQASLDFLERNNMSENITHSAVLNNLGNHWNELLESEGSATLYDEVARKTYREILEEQRLWLNKLNNENERVDEELVRHYIHRIDLEEERLLKE</sequence>
<evidence type="ECO:0000259" key="11">
    <source>
        <dbReference type="Pfam" id="PF00999"/>
    </source>
</evidence>
<feature type="transmembrane region" description="Helical" evidence="10">
    <location>
        <begin position="391"/>
        <end position="415"/>
    </location>
</feature>
<gene>
    <name evidence="12" type="ORF">KZO77_12165</name>
</gene>
<comment type="caution">
    <text evidence="12">The sequence shown here is derived from an EMBL/GenBank/DDBJ whole genome shotgun (WGS) entry which is preliminary data.</text>
</comment>
<comment type="function">
    <text evidence="10">Na(+)/H(+) antiporter that extrudes sodium in exchange for external protons.</text>
</comment>
<keyword evidence="3 10" id="KW-1003">Cell membrane</keyword>
<keyword evidence="2 10" id="KW-0813">Transport</keyword>
<keyword evidence="7 10" id="KW-0406">Ion transport</keyword>
<organism evidence="12 13">
    <name type="scientific">Prevotella melaninogenica</name>
    <dbReference type="NCBI Taxonomy" id="28132"/>
    <lineage>
        <taxon>Bacteria</taxon>
        <taxon>Pseudomonadati</taxon>
        <taxon>Bacteroidota</taxon>
        <taxon>Bacteroidia</taxon>
        <taxon>Bacteroidales</taxon>
        <taxon>Prevotellaceae</taxon>
        <taxon>Prevotella</taxon>
    </lineage>
</organism>
<evidence type="ECO:0000256" key="4">
    <source>
        <dbReference type="ARBA" id="ARBA00022692"/>
    </source>
</evidence>
<evidence type="ECO:0000256" key="10">
    <source>
        <dbReference type="RuleBase" id="RU366002"/>
    </source>
</evidence>
<accession>A0ABS6YAU6</accession>
<dbReference type="PANTHER" id="PTHR10110:SF86">
    <property type="entry name" value="SODIUM_HYDROGEN EXCHANGER 7"/>
    <property type="match status" value="1"/>
</dbReference>
<dbReference type="RefSeq" id="WP_174254487.1">
    <property type="nucleotide sequence ID" value="NZ_CP022041.2"/>
</dbReference>
<feature type="transmembrane region" description="Helical" evidence="10">
    <location>
        <begin position="310"/>
        <end position="335"/>
    </location>
</feature>
<evidence type="ECO:0000256" key="2">
    <source>
        <dbReference type="ARBA" id="ARBA00022448"/>
    </source>
</evidence>
<dbReference type="Pfam" id="PF00999">
    <property type="entry name" value="Na_H_Exchanger"/>
    <property type="match status" value="1"/>
</dbReference>
<evidence type="ECO:0000313" key="12">
    <source>
        <dbReference type="EMBL" id="MBW4755765.1"/>
    </source>
</evidence>
<comment type="similarity">
    <text evidence="10">Belongs to the monovalent cation:proton antiporter 1 (CPA1) transporter (TC 2.A.36) family.</text>
</comment>
<name>A0ABS6YAU6_9BACT</name>
<evidence type="ECO:0000256" key="9">
    <source>
        <dbReference type="ARBA" id="ARBA00023201"/>
    </source>
</evidence>
<evidence type="ECO:0000256" key="7">
    <source>
        <dbReference type="ARBA" id="ARBA00023065"/>
    </source>
</evidence>
<feature type="transmembrane region" description="Helical" evidence="10">
    <location>
        <begin position="272"/>
        <end position="290"/>
    </location>
</feature>
<dbReference type="PANTHER" id="PTHR10110">
    <property type="entry name" value="SODIUM/HYDROGEN EXCHANGER"/>
    <property type="match status" value="1"/>
</dbReference>
<dbReference type="InterPro" id="IPR006153">
    <property type="entry name" value="Cation/H_exchanger_TM"/>
</dbReference>
<keyword evidence="13" id="KW-1185">Reference proteome</keyword>
<proteinExistence type="inferred from homology"/>
<protein>
    <submittedName>
        <fullName evidence="12">Na+/H+ antiporter</fullName>
    </submittedName>
</protein>
<dbReference type="NCBIfam" id="TIGR00831">
    <property type="entry name" value="a_cpa1"/>
    <property type="match status" value="1"/>
</dbReference>
<evidence type="ECO:0000256" key="1">
    <source>
        <dbReference type="ARBA" id="ARBA00004651"/>
    </source>
</evidence>
<feature type="transmembrane region" description="Helical" evidence="10">
    <location>
        <begin position="159"/>
        <end position="178"/>
    </location>
</feature>
<feature type="domain" description="Cation/H+ exchanger transmembrane" evidence="11">
    <location>
        <begin position="14"/>
        <end position="416"/>
    </location>
</feature>
<feature type="transmembrane region" description="Helical" evidence="10">
    <location>
        <begin position="29"/>
        <end position="50"/>
    </location>
</feature>
<dbReference type="EMBL" id="JAHXCP010000032">
    <property type="protein sequence ID" value="MBW4755765.1"/>
    <property type="molecule type" value="Genomic_DNA"/>
</dbReference>
<evidence type="ECO:0000256" key="3">
    <source>
        <dbReference type="ARBA" id="ARBA00022475"/>
    </source>
</evidence>
<keyword evidence="8 10" id="KW-0472">Membrane</keyword>
<evidence type="ECO:0000256" key="5">
    <source>
        <dbReference type="ARBA" id="ARBA00022989"/>
    </source>
</evidence>
<dbReference type="GeneID" id="9497949"/>
<dbReference type="Gene3D" id="6.10.140.1330">
    <property type="match status" value="1"/>
</dbReference>
<comment type="subcellular location">
    <subcellularLocation>
        <location evidence="1 10">Cell membrane</location>
        <topology evidence="1 10">Multi-pass membrane protein</topology>
    </subcellularLocation>
</comment>
<comment type="caution">
    <text evidence="10">Lacks conserved residue(s) required for the propagation of feature annotation.</text>
</comment>
<dbReference type="InterPro" id="IPR018422">
    <property type="entry name" value="Cation/H_exchanger_CPA1"/>
</dbReference>
<evidence type="ECO:0000256" key="6">
    <source>
        <dbReference type="ARBA" id="ARBA00023053"/>
    </source>
</evidence>
<feature type="transmembrane region" description="Helical" evidence="10">
    <location>
        <begin position="356"/>
        <end position="379"/>
    </location>
</feature>
<feature type="transmembrane region" description="Helical" evidence="10">
    <location>
        <begin position="184"/>
        <end position="203"/>
    </location>
</feature>
<dbReference type="Proteomes" id="UP000812077">
    <property type="component" value="Unassembled WGS sequence"/>
</dbReference>
<keyword evidence="5 10" id="KW-1133">Transmembrane helix</keyword>
<evidence type="ECO:0000256" key="8">
    <source>
        <dbReference type="ARBA" id="ARBA00023136"/>
    </source>
</evidence>
<feature type="transmembrane region" description="Helical" evidence="10">
    <location>
        <begin position="56"/>
        <end position="72"/>
    </location>
</feature>
<feature type="transmembrane region" description="Helical" evidence="10">
    <location>
        <begin position="6"/>
        <end position="22"/>
    </location>
</feature>
<keyword evidence="9 10" id="KW-0739">Sodium transport</keyword>
<keyword evidence="10" id="KW-0050">Antiport</keyword>
<keyword evidence="4 10" id="KW-0812">Transmembrane</keyword>
<reference evidence="12 13" key="1">
    <citation type="submission" date="2021-07" db="EMBL/GenBank/DDBJ databases">
        <title>Genomic diversity and antimicrobial resistance of Prevotella spp. isolated from chronic lung disease airways.</title>
        <authorList>
            <person name="Webb K.A."/>
            <person name="Olagoke O.S."/>
            <person name="Baird T."/>
            <person name="Neill J."/>
            <person name="Pham A."/>
            <person name="Wells T.J."/>
            <person name="Ramsay K.A."/>
            <person name="Bell S.C."/>
            <person name="Sarovich D.S."/>
            <person name="Price E.P."/>
        </authorList>
    </citation>
    <scope>NUCLEOTIDE SEQUENCE [LARGE SCALE GENOMIC DNA]</scope>
    <source>
        <strain evidence="12 13">SCHI0027.S.6</strain>
    </source>
</reference>
<feature type="transmembrane region" description="Helical" evidence="10">
    <location>
        <begin position="84"/>
        <end position="108"/>
    </location>
</feature>
<dbReference type="InterPro" id="IPR004705">
    <property type="entry name" value="Cation/H_exchanger_CPA1_bac"/>
</dbReference>